<accession>A0A382LVT5</accession>
<proteinExistence type="predicted"/>
<dbReference type="Pfam" id="PF07230">
    <property type="entry name" value="Portal_T4"/>
    <property type="match status" value="1"/>
</dbReference>
<organism evidence="1">
    <name type="scientific">marine metagenome</name>
    <dbReference type="NCBI Taxonomy" id="408172"/>
    <lineage>
        <taxon>unclassified sequences</taxon>
        <taxon>metagenomes</taxon>
        <taxon>ecological metagenomes</taxon>
    </lineage>
</organism>
<reference evidence="1" key="1">
    <citation type="submission" date="2018-05" db="EMBL/GenBank/DDBJ databases">
        <authorList>
            <person name="Lanie J.A."/>
            <person name="Ng W.-L."/>
            <person name="Kazmierczak K.M."/>
            <person name="Andrzejewski T.M."/>
            <person name="Davidsen T.M."/>
            <person name="Wayne K.J."/>
            <person name="Tettelin H."/>
            <person name="Glass J.I."/>
            <person name="Rusch D."/>
            <person name="Podicherti R."/>
            <person name="Tsui H.-C.T."/>
            <person name="Winkler M.E."/>
        </authorList>
    </citation>
    <scope>NUCLEOTIDE SEQUENCE</scope>
</reference>
<protein>
    <recommendedName>
        <fullName evidence="2">Portal protein</fullName>
    </recommendedName>
</protein>
<feature type="non-terminal residue" evidence="1">
    <location>
        <position position="376"/>
    </location>
</feature>
<gene>
    <name evidence="1" type="ORF">METZ01_LOCUS292689</name>
</gene>
<dbReference type="InterPro" id="IPR010823">
    <property type="entry name" value="Portal_Gp20"/>
</dbReference>
<evidence type="ECO:0008006" key="2">
    <source>
        <dbReference type="Google" id="ProtNLM"/>
    </source>
</evidence>
<dbReference type="AlphaFoldDB" id="A0A382LVT5"/>
<dbReference type="EMBL" id="UINC01089066">
    <property type="protein sequence ID" value="SVC39835.1"/>
    <property type="molecule type" value="Genomic_DNA"/>
</dbReference>
<sequence>MPIELFGFSIGKKEKKNVKAQTFAEPEYEDGSLTVASGGAYGTYVDTEGAIKSESELINRYRDMGLQAEVENAIDDIINEAIVASKEKPLVRINVDNLNVSEPIRDKLRLEFKQISKLLDLQNLGHDVFKRWYVDGRIYYHVIVDENNMGKGIHELRVLDPRKIKKIREKKSDRQPDGKTKTSVTEYYVYNQKGIYQSQGQTMGTAFTSAAAGLKISPDAIVYTHSGLMNSTRSLVLSYLHKAIKPLNQLRMIEDSLVIYRISRAPERRIFYVDVGNLPKLKAEQYMRDLMTRYKNKLVYDAQTGEVRDDRKHMSMLEDYWMPRREGGRGTEISTLPGGSNLGDIEDVLYFQKKLYKSLGVPISRLESEANYTIGR</sequence>
<evidence type="ECO:0000313" key="1">
    <source>
        <dbReference type="EMBL" id="SVC39835.1"/>
    </source>
</evidence>
<name>A0A382LVT5_9ZZZZ</name>